<dbReference type="GO" id="GO:0005140">
    <property type="term" value="F:interleukin-9 receptor binding"/>
    <property type="evidence" value="ECO:0007669"/>
    <property type="project" value="TreeGrafter"/>
</dbReference>
<sequence>MEAVSNENREDSAEIIFARITVVVKKEVGALNATGLEGVCQPSELHFSDEMLLITALTSALLFCSIAGQRCSTSSGIRDINYLIDNLQKDPLFTCSCSANDNCTIPCFQEGLSQMTNITQKTKFSLIFNRVKRTVEVLKNNKCPSFSCEQPCNQTTAGNTVTFLRNLLEPFQRETMKGMRARA</sequence>
<evidence type="ECO:0000313" key="1">
    <source>
        <dbReference type="EMBL" id="KFO19198.1"/>
    </source>
</evidence>
<reference evidence="1 2" key="1">
    <citation type="submission" date="2013-11" db="EMBL/GenBank/DDBJ databases">
        <title>The Damaraland mole rat (Fukomys damarensis) genome and evolution of African mole rats.</title>
        <authorList>
            <person name="Gladyshev V.N."/>
            <person name="Fang X."/>
        </authorList>
    </citation>
    <scope>NUCLEOTIDE SEQUENCE [LARGE SCALE GENOMIC DNA]</scope>
    <source>
        <tissue evidence="1">Liver</tissue>
    </source>
</reference>
<dbReference type="PANTHER" id="PTHR16926">
    <property type="entry name" value="INTERLEUKIN 9"/>
    <property type="match status" value="1"/>
</dbReference>
<dbReference type="STRING" id="885580.ENSFDAP00000012049"/>
<dbReference type="GO" id="GO:0005125">
    <property type="term" value="F:cytokine activity"/>
    <property type="evidence" value="ECO:0007669"/>
    <property type="project" value="TreeGrafter"/>
</dbReference>
<dbReference type="EMBL" id="KN125162">
    <property type="protein sequence ID" value="KFO19198.1"/>
    <property type="molecule type" value="Genomic_DNA"/>
</dbReference>
<dbReference type="AlphaFoldDB" id="A0A091CNU9"/>
<proteinExistence type="predicted"/>
<dbReference type="PANTHER" id="PTHR16926:SF1">
    <property type="entry name" value="INTERLEUKIN-9"/>
    <property type="match status" value="1"/>
</dbReference>
<dbReference type="InterPro" id="IPR020447">
    <property type="entry name" value="IL-9"/>
</dbReference>
<dbReference type="eggNOG" id="ENOG502TDE1">
    <property type="taxonomic scope" value="Eukaryota"/>
</dbReference>
<keyword evidence="2" id="KW-1185">Reference proteome</keyword>
<name>A0A091CNU9_FUKDA</name>
<protein>
    <submittedName>
        <fullName evidence="1">Interleukin-9</fullName>
    </submittedName>
</protein>
<organism evidence="1 2">
    <name type="scientific">Fukomys damarensis</name>
    <name type="common">Damaraland mole rat</name>
    <name type="synonym">Cryptomys damarensis</name>
    <dbReference type="NCBI Taxonomy" id="885580"/>
    <lineage>
        <taxon>Eukaryota</taxon>
        <taxon>Metazoa</taxon>
        <taxon>Chordata</taxon>
        <taxon>Craniata</taxon>
        <taxon>Vertebrata</taxon>
        <taxon>Euteleostomi</taxon>
        <taxon>Mammalia</taxon>
        <taxon>Eutheria</taxon>
        <taxon>Euarchontoglires</taxon>
        <taxon>Glires</taxon>
        <taxon>Rodentia</taxon>
        <taxon>Hystricomorpha</taxon>
        <taxon>Bathyergidae</taxon>
        <taxon>Fukomys</taxon>
    </lineage>
</organism>
<dbReference type="Proteomes" id="UP000028990">
    <property type="component" value="Unassembled WGS sequence"/>
</dbReference>
<evidence type="ECO:0000313" key="2">
    <source>
        <dbReference type="Proteomes" id="UP000028990"/>
    </source>
</evidence>
<dbReference type="GO" id="GO:0005615">
    <property type="term" value="C:extracellular space"/>
    <property type="evidence" value="ECO:0007669"/>
    <property type="project" value="TreeGrafter"/>
</dbReference>
<gene>
    <name evidence="1" type="ORF">H920_19392</name>
</gene>
<accession>A0A091CNU9</accession>